<name>A0AC34QJU1_9BILA</name>
<evidence type="ECO:0000313" key="1">
    <source>
        <dbReference type="Proteomes" id="UP000887576"/>
    </source>
</evidence>
<accession>A0AC34QJU1</accession>
<sequence length="505" mass="55391">MKIIDVTAEIIDQCKTLSAMKYLTHGLADECFKLQCQTLRATQELKEAKAEVLKVKEVKETNDLYNMLALDKIEKPAPLFDDVENDADAASVKSSERDKERRKTKGPDELLYGGTKGTLSRHSRTASSPEPLRELNRKGSADDNNVGNSYSSLDDPGASIPSVDEKLIKYNRDIPAHNIEVRTMDVNDLLVATGARDRGCNVSDLETGSLLAQLGPHENTVRAVKFVPNTSMLITASYCFLRMYDLRCPEEIIHQFQSSGISCNPTFSKLRIDESTVPYSEFIVNCFDIDASGSYLYAPYGNEAIRCFDIRSRSAVCKIDLHLNNALVFPGHNRLAHIDSLCVSHLEDSSGDLQIVTAHSNSPEVSVVRYSPGMGVVDVSPLQLRTGSATCAVCVGDNIFTANANGRLTRYVGQKRDISVPNAHLSPIMSMKLVDTTNETLLATGCSGGYVNFWRFQGSHGLTRVSTGCKAKGQVIAMASNERNFLVSSSGMKGYAVYDMDPKDI</sequence>
<evidence type="ECO:0000313" key="2">
    <source>
        <dbReference type="WBParaSite" id="JU765_v2.g17101.t1"/>
    </source>
</evidence>
<dbReference type="WBParaSite" id="JU765_v2.g17101.t1">
    <property type="protein sequence ID" value="JU765_v2.g17101.t1"/>
    <property type="gene ID" value="JU765_v2.g17101"/>
</dbReference>
<organism evidence="1 2">
    <name type="scientific">Panagrolaimus sp. JU765</name>
    <dbReference type="NCBI Taxonomy" id="591449"/>
    <lineage>
        <taxon>Eukaryota</taxon>
        <taxon>Metazoa</taxon>
        <taxon>Ecdysozoa</taxon>
        <taxon>Nematoda</taxon>
        <taxon>Chromadorea</taxon>
        <taxon>Rhabditida</taxon>
        <taxon>Tylenchina</taxon>
        <taxon>Panagrolaimomorpha</taxon>
        <taxon>Panagrolaimoidea</taxon>
        <taxon>Panagrolaimidae</taxon>
        <taxon>Panagrolaimus</taxon>
    </lineage>
</organism>
<dbReference type="Proteomes" id="UP000887576">
    <property type="component" value="Unplaced"/>
</dbReference>
<reference evidence="2" key="1">
    <citation type="submission" date="2022-11" db="UniProtKB">
        <authorList>
            <consortium name="WormBaseParasite"/>
        </authorList>
    </citation>
    <scope>IDENTIFICATION</scope>
</reference>
<protein>
    <submittedName>
        <fullName evidence="2">Uncharacterized protein</fullName>
    </submittedName>
</protein>
<proteinExistence type="predicted"/>